<keyword evidence="3" id="KW-1185">Reference proteome</keyword>
<proteinExistence type="predicted"/>
<accession>A0A5B8VHT3</accession>
<name>A0A5B8VHT3_9BACT</name>
<dbReference type="SUPFAM" id="SSF101898">
    <property type="entry name" value="NHL repeat"/>
    <property type="match status" value="1"/>
</dbReference>
<dbReference type="EMBL" id="CP042434">
    <property type="protein sequence ID" value="QEC70849.1"/>
    <property type="molecule type" value="Genomic_DNA"/>
</dbReference>
<gene>
    <name evidence="2" type="ORF">FSB73_03305</name>
</gene>
<dbReference type="Gene3D" id="2.120.10.30">
    <property type="entry name" value="TolB, C-terminal domain"/>
    <property type="match status" value="1"/>
</dbReference>
<evidence type="ECO:0000313" key="2">
    <source>
        <dbReference type="EMBL" id="QEC70849.1"/>
    </source>
</evidence>
<protein>
    <recommendedName>
        <fullName evidence="4">SMP-30/Gluconolactonase/LRE-like region domain-containing protein</fullName>
    </recommendedName>
</protein>
<feature type="chain" id="PRO_5022984262" description="SMP-30/Gluconolactonase/LRE-like region domain-containing protein" evidence="1">
    <location>
        <begin position="21"/>
        <end position="107"/>
    </location>
</feature>
<evidence type="ECO:0008006" key="4">
    <source>
        <dbReference type="Google" id="ProtNLM"/>
    </source>
</evidence>
<dbReference type="RefSeq" id="WP_146780109.1">
    <property type="nucleotide sequence ID" value="NZ_CP042434.1"/>
</dbReference>
<dbReference type="InterPro" id="IPR011042">
    <property type="entry name" value="6-blade_b-propeller_TolB-like"/>
</dbReference>
<dbReference type="KEGG" id="agi:FSB73_03305"/>
<evidence type="ECO:0000313" key="3">
    <source>
        <dbReference type="Proteomes" id="UP000321291"/>
    </source>
</evidence>
<reference evidence="2 3" key="1">
    <citation type="journal article" date="2017" name="Int. J. Syst. Evol. Microbiol.">
        <title>Arachidicoccus ginsenosidivorans sp. nov., with ginsenoside-converting activity isolated from ginseng cultivating soil.</title>
        <authorList>
            <person name="Siddiqi M.Z."/>
            <person name="Aslam Z."/>
            <person name="Im W.T."/>
        </authorList>
    </citation>
    <scope>NUCLEOTIDE SEQUENCE [LARGE SCALE GENOMIC DNA]</scope>
    <source>
        <strain evidence="2 3">Gsoil 809</strain>
    </source>
</reference>
<dbReference type="OrthoDB" id="1156241at2"/>
<feature type="signal peptide" evidence="1">
    <location>
        <begin position="1"/>
        <end position="20"/>
    </location>
</feature>
<sequence length="107" mass="11515">MMKNLLLFLALAISVHLLRAQTSVTLYATGFNGAHGLCFDASGNLYVTNRDGNTVNKIDPSGTIIATYTGFNHPLGIAIDQSDVRDLHSGTYFIVSGSNIFNINIPL</sequence>
<dbReference type="AlphaFoldDB" id="A0A5B8VHT3"/>
<dbReference type="Proteomes" id="UP000321291">
    <property type="component" value="Chromosome"/>
</dbReference>
<organism evidence="2 3">
    <name type="scientific">Arachidicoccus ginsenosidivorans</name>
    <dbReference type="NCBI Taxonomy" id="496057"/>
    <lineage>
        <taxon>Bacteria</taxon>
        <taxon>Pseudomonadati</taxon>
        <taxon>Bacteroidota</taxon>
        <taxon>Chitinophagia</taxon>
        <taxon>Chitinophagales</taxon>
        <taxon>Chitinophagaceae</taxon>
        <taxon>Arachidicoccus</taxon>
    </lineage>
</organism>
<evidence type="ECO:0000256" key="1">
    <source>
        <dbReference type="SAM" id="SignalP"/>
    </source>
</evidence>
<keyword evidence="1" id="KW-0732">Signal</keyword>